<evidence type="ECO:0000259" key="2">
    <source>
        <dbReference type="Pfam" id="PF03432"/>
    </source>
</evidence>
<feature type="compositionally biased region" description="Basic and acidic residues" evidence="1">
    <location>
        <begin position="269"/>
        <end position="286"/>
    </location>
</feature>
<accession>A0ABU3GUZ2</accession>
<proteinExistence type="predicted"/>
<reference evidence="4" key="1">
    <citation type="submission" date="2023-07" db="EMBL/GenBank/DDBJ databases">
        <title>Functional and genomic diversity of the sorghum phyllosphere microbiome.</title>
        <authorList>
            <person name="Shade A."/>
        </authorList>
    </citation>
    <scope>NUCLEOTIDE SEQUENCE [LARGE SCALE GENOMIC DNA]</scope>
    <source>
        <strain evidence="4">SORGH_AS_0422</strain>
    </source>
</reference>
<name>A0ABU3GUZ2_9SPHI</name>
<dbReference type="Proteomes" id="UP001258315">
    <property type="component" value="Unassembled WGS sequence"/>
</dbReference>
<evidence type="ECO:0000313" key="3">
    <source>
        <dbReference type="EMBL" id="MDT3403606.1"/>
    </source>
</evidence>
<protein>
    <submittedName>
        <fullName evidence="3">Uncharacterized protein YqgQ</fullName>
    </submittedName>
</protein>
<evidence type="ECO:0000313" key="4">
    <source>
        <dbReference type="Proteomes" id="UP001258315"/>
    </source>
</evidence>
<dbReference type="RefSeq" id="WP_311950728.1">
    <property type="nucleotide sequence ID" value="NZ_JAVLVU010000001.1"/>
</dbReference>
<dbReference type="Pfam" id="PF03432">
    <property type="entry name" value="Relaxase"/>
    <property type="match status" value="1"/>
</dbReference>
<dbReference type="EMBL" id="JAVLVU010000001">
    <property type="protein sequence ID" value="MDT3403606.1"/>
    <property type="molecule type" value="Genomic_DNA"/>
</dbReference>
<organism evidence="3 4">
    <name type="scientific">Mucilaginibacter terrae</name>
    <dbReference type="NCBI Taxonomy" id="1955052"/>
    <lineage>
        <taxon>Bacteria</taxon>
        <taxon>Pseudomonadati</taxon>
        <taxon>Bacteroidota</taxon>
        <taxon>Sphingobacteriia</taxon>
        <taxon>Sphingobacteriales</taxon>
        <taxon>Sphingobacteriaceae</taxon>
        <taxon>Mucilaginibacter</taxon>
    </lineage>
</organism>
<sequence>MIGKIVTGKSFRGCLNYLHEGRLQPTKELQQLEAAKKQAQVISFNQCFGDKKQLMKQFGEVRLMNPRLSKPVFHATISFAYADSNRLTIQDKADIATELAKAFRFEDNQYVAIAHADTKHEHLHIVANRIGYNGKTASDSNSYKRMAEFGRRMELKYNLTQVLSPNRFLSKQERQEQKTKPRLDNRKELLKQRLNTAIQSSKTMLDVKQLMEKHGYEVELGRGIAFTDQQHVRFKGSQVGFALATIEKKLKQQQNQQAKRQEVQPNTYLKRDREENEIKERKGMRL</sequence>
<evidence type="ECO:0000256" key="1">
    <source>
        <dbReference type="SAM" id="MobiDB-lite"/>
    </source>
</evidence>
<feature type="domain" description="MobA/VirD2-like nuclease" evidence="2">
    <location>
        <begin position="35"/>
        <end position="159"/>
    </location>
</feature>
<dbReference type="InterPro" id="IPR005094">
    <property type="entry name" value="Endonuclease_MobA/VirD2"/>
</dbReference>
<keyword evidence="4" id="KW-1185">Reference proteome</keyword>
<feature type="region of interest" description="Disordered" evidence="1">
    <location>
        <begin position="254"/>
        <end position="286"/>
    </location>
</feature>
<gene>
    <name evidence="3" type="ORF">QE417_002678</name>
</gene>
<comment type="caution">
    <text evidence="3">The sequence shown here is derived from an EMBL/GenBank/DDBJ whole genome shotgun (WGS) entry which is preliminary data.</text>
</comment>